<dbReference type="InterPro" id="IPR009959">
    <property type="entry name" value="Cyclase_SnoaL-like"/>
</dbReference>
<reference evidence="2 3" key="1">
    <citation type="submission" date="2024-09" db="EMBL/GenBank/DDBJ databases">
        <authorList>
            <person name="Lee S.D."/>
        </authorList>
    </citation>
    <scope>NUCLEOTIDE SEQUENCE [LARGE SCALE GENOMIC DNA]</scope>
    <source>
        <strain evidence="2 3">N1-5</strain>
    </source>
</reference>
<dbReference type="EMBL" id="JBHEZZ010000008">
    <property type="protein sequence ID" value="MFC1403047.1"/>
    <property type="molecule type" value="Genomic_DNA"/>
</dbReference>
<evidence type="ECO:0000313" key="3">
    <source>
        <dbReference type="Proteomes" id="UP001592528"/>
    </source>
</evidence>
<dbReference type="InterPro" id="IPR032710">
    <property type="entry name" value="NTF2-like_dom_sf"/>
</dbReference>
<evidence type="ECO:0000256" key="1">
    <source>
        <dbReference type="SAM" id="MobiDB-lite"/>
    </source>
</evidence>
<name>A0ABV6UNL2_9ACTN</name>
<sequence length="188" mass="20835">MSVAVTTVGAAMTVHQPPQPQAGPSATEKALNDPELTPQERANIELVLKFRALPFAERAKYTVPDFRPGRMGMANLAEVRTGDGPSYDARSIPDRQDEILDIIAHGDRVWATWLIRGTHRGELYGIAATGRSIEVLELGQWRIRDSLICEAWFFVDELALVRQLGLWPQPDGNPGGRPGHPDHDTEEH</sequence>
<keyword evidence="3" id="KW-1185">Reference proteome</keyword>
<dbReference type="Proteomes" id="UP001592528">
    <property type="component" value="Unassembled WGS sequence"/>
</dbReference>
<feature type="region of interest" description="Disordered" evidence="1">
    <location>
        <begin position="1"/>
        <end position="31"/>
    </location>
</feature>
<dbReference type="SUPFAM" id="SSF54427">
    <property type="entry name" value="NTF2-like"/>
    <property type="match status" value="1"/>
</dbReference>
<gene>
    <name evidence="2" type="ORF">ACEZDJ_17290</name>
</gene>
<protein>
    <submittedName>
        <fullName evidence="2">Ester cyclase</fullName>
    </submittedName>
</protein>
<evidence type="ECO:0000313" key="2">
    <source>
        <dbReference type="EMBL" id="MFC1403047.1"/>
    </source>
</evidence>
<proteinExistence type="predicted"/>
<comment type="caution">
    <text evidence="2">The sequence shown here is derived from an EMBL/GenBank/DDBJ whole genome shotgun (WGS) entry which is preliminary data.</text>
</comment>
<dbReference type="RefSeq" id="WP_084713448.1">
    <property type="nucleotide sequence ID" value="NZ_JBHEZZ010000008.1"/>
</dbReference>
<feature type="compositionally biased region" description="Low complexity" evidence="1">
    <location>
        <begin position="1"/>
        <end position="14"/>
    </location>
</feature>
<feature type="compositionally biased region" description="Basic and acidic residues" evidence="1">
    <location>
        <begin position="179"/>
        <end position="188"/>
    </location>
</feature>
<accession>A0ABV6UNL2</accession>
<dbReference type="PANTHER" id="PTHR38436:SF1">
    <property type="entry name" value="ESTER CYCLASE"/>
    <property type="match status" value="1"/>
</dbReference>
<dbReference type="PANTHER" id="PTHR38436">
    <property type="entry name" value="POLYKETIDE CYCLASE SNOAL-LIKE DOMAIN"/>
    <property type="match status" value="1"/>
</dbReference>
<dbReference type="Gene3D" id="3.10.450.50">
    <property type="match status" value="1"/>
</dbReference>
<feature type="region of interest" description="Disordered" evidence="1">
    <location>
        <begin position="169"/>
        <end position="188"/>
    </location>
</feature>
<organism evidence="2 3">
    <name type="scientific">Streptacidiphilus cavernicola</name>
    <dbReference type="NCBI Taxonomy" id="3342716"/>
    <lineage>
        <taxon>Bacteria</taxon>
        <taxon>Bacillati</taxon>
        <taxon>Actinomycetota</taxon>
        <taxon>Actinomycetes</taxon>
        <taxon>Kitasatosporales</taxon>
        <taxon>Streptomycetaceae</taxon>
        <taxon>Streptacidiphilus</taxon>
    </lineage>
</organism>
<dbReference type="Pfam" id="PF07366">
    <property type="entry name" value="SnoaL"/>
    <property type="match status" value="1"/>
</dbReference>